<proteinExistence type="predicted"/>
<reference evidence="6" key="4">
    <citation type="journal article" date="2022" name="Microb. Genom.">
        <title>A global pangenome for the wheat fungal pathogen Pyrenophora tritici-repentis and prediction of effector protein structural homology.</title>
        <authorList>
            <person name="Moolhuijzen P.M."/>
            <person name="See P.T."/>
            <person name="Shi G."/>
            <person name="Powell H.R."/>
            <person name="Cockram J."/>
            <person name="Jorgensen L.N."/>
            <person name="Benslimane H."/>
            <person name="Strelkov S.E."/>
            <person name="Turner J."/>
            <person name="Liu Z."/>
            <person name="Moffat C.S."/>
        </authorList>
    </citation>
    <scope>NUCLEOTIDE SEQUENCE [LARGE SCALE GENOMIC DNA]</scope>
</reference>
<name>A0A2W1CZ15_9PLEO</name>
<keyword evidence="2" id="KW-0472">Membrane</keyword>
<dbReference type="AlphaFoldDB" id="A0A2W1CZ15"/>
<evidence type="ECO:0000313" key="5">
    <source>
        <dbReference type="Proteomes" id="UP000245464"/>
    </source>
</evidence>
<dbReference type="EMBL" id="NQIK02000010">
    <property type="protein sequence ID" value="KAF7565756.1"/>
    <property type="molecule type" value="Genomic_DNA"/>
</dbReference>
<evidence type="ECO:0000313" key="4">
    <source>
        <dbReference type="EMBL" id="KAI1509829.1"/>
    </source>
</evidence>
<keyword evidence="2" id="KW-0812">Transmembrane</keyword>
<evidence type="ECO:0000313" key="3">
    <source>
        <dbReference type="EMBL" id="KAF7565756.1"/>
    </source>
</evidence>
<accession>A0A2W1CZ15</accession>
<reference evidence="4" key="2">
    <citation type="submission" date="2021-05" db="EMBL/GenBank/DDBJ databases">
        <authorList>
            <person name="Moolhuijzen P.M."/>
            <person name="Moffat C.S."/>
        </authorList>
    </citation>
    <scope>NUCLEOTIDE SEQUENCE</scope>
    <source>
        <strain evidence="4">86-124</strain>
    </source>
</reference>
<feature type="transmembrane region" description="Helical" evidence="2">
    <location>
        <begin position="61"/>
        <end position="83"/>
    </location>
</feature>
<feature type="compositionally biased region" description="Polar residues" evidence="1">
    <location>
        <begin position="1"/>
        <end position="12"/>
    </location>
</feature>
<reference evidence="4" key="3">
    <citation type="journal article" date="2022" name="bioRxiv">
        <title>A global pangenome for the wheat fungal pathogen Pyrenophora tritici-repentis and prediction of effector protein structural homology.</title>
        <authorList>
            <person name="Moolhuijzen P."/>
            <person name="See P.T."/>
            <person name="Shi G."/>
            <person name="Powell H.R."/>
            <person name="Cockram J."/>
            <person name="Jorgensen L.N."/>
            <person name="Benslimane H."/>
            <person name="Strelkov S.E."/>
            <person name="Turner J."/>
            <person name="Liu Z."/>
            <person name="Moffat C.S."/>
        </authorList>
    </citation>
    <scope>NUCLEOTIDE SEQUENCE</scope>
    <source>
        <strain evidence="4">86-124</strain>
    </source>
</reference>
<evidence type="ECO:0000256" key="2">
    <source>
        <dbReference type="SAM" id="Phobius"/>
    </source>
</evidence>
<sequence length="199" mass="21315">MSSQRVSFQRDSNGAPPIELQPTGVPADHSDRNHPHFPTDAEAQLPPRPSYATRSCLTKRFLWIMFGSVFALNCLIGAAFLGIKLGTDKAIADNQKSEGRVIYVITTMVSTISMTQVIPTPTISTVTQSLSIIGTDLFPTPTPSKSPCTSYGSWPTLAECKGNCGVPGNMTACGVWSGGFTCVVCPLTQAKASYYLPHN</sequence>
<keyword evidence="2" id="KW-1133">Transmembrane helix</keyword>
<feature type="region of interest" description="Disordered" evidence="1">
    <location>
        <begin position="1"/>
        <end position="49"/>
    </location>
</feature>
<feature type="compositionally biased region" description="Basic and acidic residues" evidence="1">
    <location>
        <begin position="28"/>
        <end position="39"/>
    </location>
</feature>
<keyword evidence="6" id="KW-1185">Reference proteome</keyword>
<organism evidence="3 5">
    <name type="scientific">Pyrenophora tritici-repentis</name>
    <dbReference type="NCBI Taxonomy" id="45151"/>
    <lineage>
        <taxon>Eukaryota</taxon>
        <taxon>Fungi</taxon>
        <taxon>Dikarya</taxon>
        <taxon>Ascomycota</taxon>
        <taxon>Pezizomycotina</taxon>
        <taxon>Dothideomycetes</taxon>
        <taxon>Pleosporomycetidae</taxon>
        <taxon>Pleosporales</taxon>
        <taxon>Pleosporineae</taxon>
        <taxon>Pleosporaceae</taxon>
        <taxon>Pyrenophora</taxon>
    </lineage>
</organism>
<evidence type="ECO:0000313" key="6">
    <source>
        <dbReference type="Proteomes" id="UP000249757"/>
    </source>
</evidence>
<protein>
    <submittedName>
        <fullName evidence="3">Uncharacterized protein</fullName>
    </submittedName>
</protein>
<reference evidence="3" key="1">
    <citation type="journal article" date="2018" name="BMC Genomics">
        <title>Comparative genomics of the wheat fungal pathogen Pyrenophora tritici-repentis reveals chromosomal variations and genome plasticity.</title>
        <authorList>
            <person name="Moolhuijzen P."/>
            <person name="See P.T."/>
            <person name="Hane J.K."/>
            <person name="Shi G."/>
            <person name="Liu Z."/>
            <person name="Oliver R.P."/>
            <person name="Moffat C.S."/>
        </authorList>
    </citation>
    <scope>NUCLEOTIDE SEQUENCE [LARGE SCALE GENOMIC DNA]</scope>
    <source>
        <strain evidence="3">M4</strain>
    </source>
</reference>
<evidence type="ECO:0000256" key="1">
    <source>
        <dbReference type="SAM" id="MobiDB-lite"/>
    </source>
</evidence>
<comment type="caution">
    <text evidence="3">The sequence shown here is derived from an EMBL/GenBank/DDBJ whole genome shotgun (WGS) entry which is preliminary data.</text>
</comment>
<dbReference type="Proteomes" id="UP000249757">
    <property type="component" value="Unassembled WGS sequence"/>
</dbReference>
<gene>
    <name evidence="4" type="ORF">Ptr86124_011415</name>
    <name evidence="3" type="ORF">PtrM4_051900</name>
</gene>
<dbReference type="EMBL" id="NRDI02000019">
    <property type="protein sequence ID" value="KAI1509829.1"/>
    <property type="molecule type" value="Genomic_DNA"/>
</dbReference>
<dbReference type="Proteomes" id="UP000245464">
    <property type="component" value="Chromosome 10"/>
</dbReference>